<comment type="similarity">
    <text evidence="1">Belongs to the glycosyltransferase 2 family.</text>
</comment>
<sequence length="351" mass="41266">MNTPLISVIVPVFNVEKYLSRCVQSILHQTYTNLEILLIDDGSIDHSGEICDHFALQDNRVKVIHKKNGGLSDARNVGLTTASGSYISFIDSDDFIHKDMLHIMIDTSIHHQSDVVEVGYREVFNDQNALTDQISNTPNDVTSYETKNAVVNCLLNHHSIINVWNKLYKKELWDHIRFPVGKFYEDYFVTYKIINSVNKVVEINQEMYFYFQRKDSIMGSSFSLQKFENHFEANLKMMNYIADHHSELLPLASIRYYETAIVFLFDLLDKKKGIANYRVIASRARKELLNSRRYINNSTEFKKLCRTYLNDHFEEFMRRRKRVIRNLRLLKQSNWSFYVIKNLRAAFSKKT</sequence>
<keyword evidence="2" id="KW-0328">Glycosyltransferase</keyword>
<accession>A0ABW5S3X7</accession>
<evidence type="ECO:0000313" key="6">
    <source>
        <dbReference type="Proteomes" id="UP001597399"/>
    </source>
</evidence>
<evidence type="ECO:0000256" key="2">
    <source>
        <dbReference type="ARBA" id="ARBA00022676"/>
    </source>
</evidence>
<dbReference type="InterPro" id="IPR029044">
    <property type="entry name" value="Nucleotide-diphossugar_trans"/>
</dbReference>
<dbReference type="InterPro" id="IPR001173">
    <property type="entry name" value="Glyco_trans_2-like"/>
</dbReference>
<comment type="caution">
    <text evidence="5">The sequence shown here is derived from an EMBL/GenBank/DDBJ whole genome shotgun (WGS) entry which is preliminary data.</text>
</comment>
<keyword evidence="3" id="KW-0808">Transferase</keyword>
<dbReference type="Pfam" id="PF00535">
    <property type="entry name" value="Glycos_transf_2"/>
    <property type="match status" value="1"/>
</dbReference>
<dbReference type="PANTHER" id="PTHR22916">
    <property type="entry name" value="GLYCOSYLTRANSFERASE"/>
    <property type="match status" value="1"/>
</dbReference>
<dbReference type="SUPFAM" id="SSF53448">
    <property type="entry name" value="Nucleotide-diphospho-sugar transferases"/>
    <property type="match status" value="1"/>
</dbReference>
<evidence type="ECO:0000256" key="1">
    <source>
        <dbReference type="ARBA" id="ARBA00006739"/>
    </source>
</evidence>
<dbReference type="PANTHER" id="PTHR22916:SF51">
    <property type="entry name" value="GLYCOSYLTRANSFERASE EPSH-RELATED"/>
    <property type="match status" value="1"/>
</dbReference>
<dbReference type="Gene3D" id="3.90.550.10">
    <property type="entry name" value="Spore Coat Polysaccharide Biosynthesis Protein SpsA, Chain A"/>
    <property type="match status" value="1"/>
</dbReference>
<evidence type="ECO:0000256" key="3">
    <source>
        <dbReference type="ARBA" id="ARBA00022679"/>
    </source>
</evidence>
<proteinExistence type="inferred from homology"/>
<name>A0ABW5S3X7_9BACL</name>
<dbReference type="RefSeq" id="WP_253057691.1">
    <property type="nucleotide sequence ID" value="NZ_JAMXWM010000001.1"/>
</dbReference>
<dbReference type="CDD" id="cd00761">
    <property type="entry name" value="Glyco_tranf_GTA_type"/>
    <property type="match status" value="1"/>
</dbReference>
<keyword evidence="6" id="KW-1185">Reference proteome</keyword>
<feature type="domain" description="Glycosyltransferase 2-like" evidence="4">
    <location>
        <begin position="7"/>
        <end position="135"/>
    </location>
</feature>
<evidence type="ECO:0000313" key="5">
    <source>
        <dbReference type="EMBL" id="MFD2694133.1"/>
    </source>
</evidence>
<organism evidence="5 6">
    <name type="scientific">Sporolactobacillus shoreicorticis</name>
    <dbReference type="NCBI Taxonomy" id="1923877"/>
    <lineage>
        <taxon>Bacteria</taxon>
        <taxon>Bacillati</taxon>
        <taxon>Bacillota</taxon>
        <taxon>Bacilli</taxon>
        <taxon>Bacillales</taxon>
        <taxon>Sporolactobacillaceae</taxon>
        <taxon>Sporolactobacillus</taxon>
    </lineage>
</organism>
<evidence type="ECO:0000259" key="4">
    <source>
        <dbReference type="Pfam" id="PF00535"/>
    </source>
</evidence>
<dbReference type="EMBL" id="JBHUMQ010000026">
    <property type="protein sequence ID" value="MFD2694133.1"/>
    <property type="molecule type" value="Genomic_DNA"/>
</dbReference>
<gene>
    <name evidence="5" type="ORF">ACFSUE_10915</name>
</gene>
<protein>
    <submittedName>
        <fullName evidence="5">Glycosyltransferase family 2 protein</fullName>
    </submittedName>
</protein>
<reference evidence="6" key="1">
    <citation type="journal article" date="2019" name="Int. J. Syst. Evol. Microbiol.">
        <title>The Global Catalogue of Microorganisms (GCM) 10K type strain sequencing project: providing services to taxonomists for standard genome sequencing and annotation.</title>
        <authorList>
            <consortium name="The Broad Institute Genomics Platform"/>
            <consortium name="The Broad Institute Genome Sequencing Center for Infectious Disease"/>
            <person name="Wu L."/>
            <person name="Ma J."/>
        </authorList>
    </citation>
    <scope>NUCLEOTIDE SEQUENCE [LARGE SCALE GENOMIC DNA]</scope>
    <source>
        <strain evidence="6">TISTR 2466</strain>
    </source>
</reference>
<dbReference type="Proteomes" id="UP001597399">
    <property type="component" value="Unassembled WGS sequence"/>
</dbReference>